<protein>
    <submittedName>
        <fullName evidence="2">Uncharacterized protein</fullName>
    </submittedName>
</protein>
<feature type="compositionally biased region" description="Polar residues" evidence="1">
    <location>
        <begin position="267"/>
        <end position="279"/>
    </location>
</feature>
<keyword evidence="3" id="KW-1185">Reference proteome</keyword>
<organism evidence="2 3">
    <name type="scientific">Gymnopilus dilepis</name>
    <dbReference type="NCBI Taxonomy" id="231916"/>
    <lineage>
        <taxon>Eukaryota</taxon>
        <taxon>Fungi</taxon>
        <taxon>Dikarya</taxon>
        <taxon>Basidiomycota</taxon>
        <taxon>Agaricomycotina</taxon>
        <taxon>Agaricomycetes</taxon>
        <taxon>Agaricomycetidae</taxon>
        <taxon>Agaricales</taxon>
        <taxon>Agaricineae</taxon>
        <taxon>Hymenogastraceae</taxon>
        <taxon>Gymnopilus</taxon>
    </lineage>
</organism>
<reference evidence="2 3" key="1">
    <citation type="journal article" date="2018" name="Evol. Lett.">
        <title>Horizontal gene cluster transfer increased hallucinogenic mushroom diversity.</title>
        <authorList>
            <person name="Reynolds H.T."/>
            <person name="Vijayakumar V."/>
            <person name="Gluck-Thaler E."/>
            <person name="Korotkin H.B."/>
            <person name="Matheny P.B."/>
            <person name="Slot J.C."/>
        </authorList>
    </citation>
    <scope>NUCLEOTIDE SEQUENCE [LARGE SCALE GENOMIC DNA]</scope>
    <source>
        <strain evidence="2 3">SRW20</strain>
    </source>
</reference>
<sequence>MTQTNYLTSYSSFFSSGLLAQHKPRLERRGTFSSDSSGAWDESLSRSSSPGPLPDDSDMEVDSKEFTSNSAARRSVTPTPHSLDDAEGTPTPVRSQHLDKTSPQSNSSSSTQSSAQPQAPRLRRRRSSTTLGTNPMTAIRSPARSAGNALHVQRARSGSVNSDAVTVYSGSAASMAATEGTSLVGRMRSGSCSSVKSLPSPAVGNQAGGASFRPRRVARRVHTNPPPAPLAPPPTTPLPDLPPLPSPLPTASSHSTDKAKLRPANLNLASSAQAPSNPLKSPAATSARARGLSVSNSALGGAENRIDEEIKEN</sequence>
<accession>A0A409YAS1</accession>
<name>A0A409YAS1_9AGAR</name>
<dbReference type="OrthoDB" id="3062963at2759"/>
<feature type="compositionally biased region" description="Basic residues" evidence="1">
    <location>
        <begin position="213"/>
        <end position="222"/>
    </location>
</feature>
<dbReference type="Proteomes" id="UP000284706">
    <property type="component" value="Unassembled WGS sequence"/>
</dbReference>
<evidence type="ECO:0000313" key="3">
    <source>
        <dbReference type="Proteomes" id="UP000284706"/>
    </source>
</evidence>
<feature type="region of interest" description="Disordered" evidence="1">
    <location>
        <begin position="26"/>
        <end position="162"/>
    </location>
</feature>
<feature type="compositionally biased region" description="Basic and acidic residues" evidence="1">
    <location>
        <begin position="304"/>
        <end position="313"/>
    </location>
</feature>
<feature type="compositionally biased region" description="Polar residues" evidence="1">
    <location>
        <begin position="66"/>
        <end position="80"/>
    </location>
</feature>
<dbReference type="InParanoid" id="A0A409YAS1"/>
<comment type="caution">
    <text evidence="2">The sequence shown here is derived from an EMBL/GenBank/DDBJ whole genome shotgun (WGS) entry which is preliminary data.</text>
</comment>
<feature type="compositionally biased region" description="Low complexity" evidence="1">
    <location>
        <begin position="101"/>
        <end position="120"/>
    </location>
</feature>
<dbReference type="AlphaFoldDB" id="A0A409YAS1"/>
<evidence type="ECO:0000256" key="1">
    <source>
        <dbReference type="SAM" id="MobiDB-lite"/>
    </source>
</evidence>
<proteinExistence type="predicted"/>
<evidence type="ECO:0000313" key="2">
    <source>
        <dbReference type="EMBL" id="PPR00106.1"/>
    </source>
</evidence>
<dbReference type="EMBL" id="NHYE01001029">
    <property type="protein sequence ID" value="PPR00106.1"/>
    <property type="molecule type" value="Genomic_DNA"/>
</dbReference>
<feature type="region of interest" description="Disordered" evidence="1">
    <location>
        <begin position="186"/>
        <end position="313"/>
    </location>
</feature>
<gene>
    <name evidence="2" type="ORF">CVT26_008870</name>
</gene>
<feature type="compositionally biased region" description="Pro residues" evidence="1">
    <location>
        <begin position="224"/>
        <end position="248"/>
    </location>
</feature>